<dbReference type="SUPFAM" id="SSF56801">
    <property type="entry name" value="Acetyl-CoA synthetase-like"/>
    <property type="match status" value="1"/>
</dbReference>
<proteinExistence type="predicted"/>
<dbReference type="Gene3D" id="3.40.50.12780">
    <property type="entry name" value="N-terminal domain of ligase-like"/>
    <property type="match status" value="1"/>
</dbReference>
<keyword evidence="2" id="KW-1185">Reference proteome</keyword>
<gene>
    <name evidence="1" type="ORF">GCM10022402_01060</name>
</gene>
<dbReference type="InterPro" id="IPR042099">
    <property type="entry name" value="ANL_N_sf"/>
</dbReference>
<dbReference type="EMBL" id="BAABDD010000001">
    <property type="protein sequence ID" value="GAA3724237.1"/>
    <property type="molecule type" value="Genomic_DNA"/>
</dbReference>
<accession>A0ABP7ETY1</accession>
<evidence type="ECO:0000313" key="1">
    <source>
        <dbReference type="EMBL" id="GAA3724237.1"/>
    </source>
</evidence>
<dbReference type="Proteomes" id="UP001500908">
    <property type="component" value="Unassembled WGS sequence"/>
</dbReference>
<protein>
    <submittedName>
        <fullName evidence="1">AMP-binding protein</fullName>
    </submittedName>
</protein>
<comment type="caution">
    <text evidence="1">The sequence shown here is derived from an EMBL/GenBank/DDBJ whole genome shotgun (WGS) entry which is preliminary data.</text>
</comment>
<name>A0ABP7ETY1_9ACTN</name>
<reference evidence="2" key="1">
    <citation type="journal article" date="2019" name="Int. J. Syst. Evol. Microbiol.">
        <title>The Global Catalogue of Microorganisms (GCM) 10K type strain sequencing project: providing services to taxonomists for standard genome sequencing and annotation.</title>
        <authorList>
            <consortium name="The Broad Institute Genomics Platform"/>
            <consortium name="The Broad Institute Genome Sequencing Center for Infectious Disease"/>
            <person name="Wu L."/>
            <person name="Ma J."/>
        </authorList>
    </citation>
    <scope>NUCLEOTIDE SEQUENCE [LARGE SCALE GENOMIC DNA]</scope>
    <source>
        <strain evidence="2">JCM 17137</strain>
    </source>
</reference>
<sequence length="361" mass="40036">MTDILHDISAEQATQDPDSYMREVLRWHFSPETGSPFWVKRAAELDFDPIDDIKQLSDLRRFADLSDELCTVPAEELIPAGAQGEPFEVFESGGSTGAPKRVVDSASRGRNVEWVSDVLGEHGFPDSGHWLHIGPSGPHVVGRTIKHLAAKRGSLCFTVDFDPRWVKKLLSQGRTELANEYREYLLDQVELIARSQDIRTLFITPPVLEALCSRSTLYDLLAERLRGLLWAGTSVSAETLWQIENVFFPNAAVAAIYGNTLMGIAPQRPRAAGDQDSCVFDPFFPQSVVEVIDPEHGQQVDYGERGRVLMHLLSRDMFLPNVLERDTAIRMAPPQGGTVDGLADIAPFHDGSGPKIIEGVY</sequence>
<organism evidence="1 2">
    <name type="scientific">Salinactinospora qingdaonensis</name>
    <dbReference type="NCBI Taxonomy" id="702744"/>
    <lineage>
        <taxon>Bacteria</taxon>
        <taxon>Bacillati</taxon>
        <taxon>Actinomycetota</taxon>
        <taxon>Actinomycetes</taxon>
        <taxon>Streptosporangiales</taxon>
        <taxon>Nocardiopsidaceae</taxon>
        <taxon>Salinactinospora</taxon>
    </lineage>
</organism>
<evidence type="ECO:0000313" key="2">
    <source>
        <dbReference type="Proteomes" id="UP001500908"/>
    </source>
</evidence>